<dbReference type="AlphaFoldDB" id="A0A7X5QYY6"/>
<comment type="caution">
    <text evidence="1">The sequence shown here is derived from an EMBL/GenBank/DDBJ whole genome shotgun (WGS) entry which is preliminary data.</text>
</comment>
<dbReference type="RefSeq" id="WP_167146961.1">
    <property type="nucleotide sequence ID" value="NZ_JAAMOX010000001.1"/>
</dbReference>
<gene>
    <name evidence="1" type="ORF">FHX76_000298</name>
</gene>
<dbReference type="EMBL" id="JAAMOX010000001">
    <property type="protein sequence ID" value="NIH52430.1"/>
    <property type="molecule type" value="Genomic_DNA"/>
</dbReference>
<evidence type="ECO:0000313" key="1">
    <source>
        <dbReference type="EMBL" id="NIH52430.1"/>
    </source>
</evidence>
<accession>A0A7X5QYY6</accession>
<organism evidence="1 2">
    <name type="scientific">Lysinibacter cavernae</name>
    <dbReference type="NCBI Taxonomy" id="1640652"/>
    <lineage>
        <taxon>Bacteria</taxon>
        <taxon>Bacillati</taxon>
        <taxon>Actinomycetota</taxon>
        <taxon>Actinomycetes</taxon>
        <taxon>Micrococcales</taxon>
        <taxon>Microbacteriaceae</taxon>
        <taxon>Lysinibacter</taxon>
    </lineage>
</organism>
<name>A0A7X5QYY6_9MICO</name>
<proteinExistence type="predicted"/>
<dbReference type="Proteomes" id="UP000541033">
    <property type="component" value="Unassembled WGS sequence"/>
</dbReference>
<dbReference type="NCBIfam" id="TIGR03544">
    <property type="entry name" value="DivI1A_domain"/>
    <property type="match status" value="2"/>
</dbReference>
<dbReference type="InterPro" id="IPR019933">
    <property type="entry name" value="DivIVA_domain"/>
</dbReference>
<reference evidence="1 2" key="1">
    <citation type="submission" date="2020-02" db="EMBL/GenBank/DDBJ databases">
        <title>Sequencing the genomes of 1000 actinobacteria strains.</title>
        <authorList>
            <person name="Klenk H.-P."/>
        </authorList>
    </citation>
    <scope>NUCLEOTIDE SEQUENCE [LARGE SCALE GENOMIC DNA]</scope>
    <source>
        <strain evidence="1 2">DSM 27960</strain>
    </source>
</reference>
<keyword evidence="2" id="KW-1185">Reference proteome</keyword>
<dbReference type="NCBIfam" id="TIGR03543">
    <property type="entry name" value="divI1A_rptt_fam"/>
    <property type="match status" value="1"/>
</dbReference>
<protein>
    <submittedName>
        <fullName evidence="1">DivIVA domain-containing protein</fullName>
    </submittedName>
</protein>
<dbReference type="InterPro" id="IPR019932">
    <property type="entry name" value="CHP03543"/>
</dbReference>
<sequence>MSTSFPRSKDKKQAYSVSQVDAFLAEAREAYNRDAAGNVSVTAADLRRISFDLEKGGYSARHVDAALDRLEEVFFEREKQAIIREGGDEAWNTLVADKVSAVRERLARPRKHLFARTNILTTGYNRAQVDALADRVLAYLDEGVSLTVADIRDVSFFPETRGYREDQVDYLIDYVIDIILSVR</sequence>
<evidence type="ECO:0000313" key="2">
    <source>
        <dbReference type="Proteomes" id="UP000541033"/>
    </source>
</evidence>